<sequence length="64" mass="7456">MISFFILGCIVTITAVAFFLSGWFLQEQFLFGPFIAALIGLNFLFISFMQLKREREEREGRRTS</sequence>
<keyword evidence="1" id="KW-0812">Transmembrane</keyword>
<evidence type="ECO:0000256" key="1">
    <source>
        <dbReference type="SAM" id="Phobius"/>
    </source>
</evidence>
<protein>
    <submittedName>
        <fullName evidence="2">Uncharacterized protein</fullName>
    </submittedName>
</protein>
<keyword evidence="3" id="KW-1185">Reference proteome</keyword>
<dbReference type="RefSeq" id="WP_250097993.1">
    <property type="nucleotide sequence ID" value="NZ_JAKRYL010000024.1"/>
</dbReference>
<proteinExistence type="predicted"/>
<dbReference type="Proteomes" id="UP001139150">
    <property type="component" value="Unassembled WGS sequence"/>
</dbReference>
<keyword evidence="1" id="KW-0472">Membrane</keyword>
<reference evidence="2" key="1">
    <citation type="submission" date="2022-02" db="EMBL/GenBank/DDBJ databases">
        <title>Halalkalibacter sp. nov. isolated from Lonar Lake, India.</title>
        <authorList>
            <person name="Joshi A."/>
            <person name="Thite S."/>
            <person name="Lodha T."/>
        </authorList>
    </citation>
    <scope>NUCLEOTIDE SEQUENCE</scope>
    <source>
        <strain evidence="2">MEB205</strain>
    </source>
</reference>
<feature type="transmembrane region" description="Helical" evidence="1">
    <location>
        <begin position="5"/>
        <end position="25"/>
    </location>
</feature>
<dbReference type="AlphaFoldDB" id="A0A9X2CVI5"/>
<evidence type="ECO:0000313" key="3">
    <source>
        <dbReference type="Proteomes" id="UP001139150"/>
    </source>
</evidence>
<dbReference type="EMBL" id="JAKRYL010000024">
    <property type="protein sequence ID" value="MCL7749126.1"/>
    <property type="molecule type" value="Genomic_DNA"/>
</dbReference>
<keyword evidence="1" id="KW-1133">Transmembrane helix</keyword>
<organism evidence="2 3">
    <name type="scientific">Halalkalibacter alkaliphilus</name>
    <dbReference type="NCBI Taxonomy" id="2917993"/>
    <lineage>
        <taxon>Bacteria</taxon>
        <taxon>Bacillati</taxon>
        <taxon>Bacillota</taxon>
        <taxon>Bacilli</taxon>
        <taxon>Bacillales</taxon>
        <taxon>Bacillaceae</taxon>
        <taxon>Halalkalibacter</taxon>
    </lineage>
</organism>
<evidence type="ECO:0000313" key="2">
    <source>
        <dbReference type="EMBL" id="MCL7749126.1"/>
    </source>
</evidence>
<accession>A0A9X2CVI5</accession>
<gene>
    <name evidence="2" type="ORF">MF646_18565</name>
</gene>
<comment type="caution">
    <text evidence="2">The sequence shown here is derived from an EMBL/GenBank/DDBJ whole genome shotgun (WGS) entry which is preliminary data.</text>
</comment>
<feature type="transmembrane region" description="Helical" evidence="1">
    <location>
        <begin position="31"/>
        <end position="51"/>
    </location>
</feature>
<name>A0A9X2CVI5_9BACI</name>